<dbReference type="Pfam" id="PF00668">
    <property type="entry name" value="Condensation"/>
    <property type="match status" value="1"/>
</dbReference>
<dbReference type="Gene3D" id="3.30.559.30">
    <property type="entry name" value="Nonribosomal peptide synthetase, condensation domain"/>
    <property type="match status" value="1"/>
</dbReference>
<keyword evidence="3" id="KW-0596">Phosphopantetheine</keyword>
<dbReference type="FunFam" id="3.30.300.30:FF:000010">
    <property type="entry name" value="Enterobactin synthetase component F"/>
    <property type="match status" value="1"/>
</dbReference>
<dbReference type="FunFam" id="3.40.50.12780:FF:000012">
    <property type="entry name" value="Non-ribosomal peptide synthetase"/>
    <property type="match status" value="1"/>
</dbReference>
<keyword evidence="7" id="KW-1185">Reference proteome</keyword>
<dbReference type="InterPro" id="IPR023213">
    <property type="entry name" value="CAT-like_dom_sf"/>
</dbReference>
<evidence type="ECO:0000259" key="5">
    <source>
        <dbReference type="PROSITE" id="PS50075"/>
    </source>
</evidence>
<dbReference type="SUPFAM" id="SSF47336">
    <property type="entry name" value="ACP-like"/>
    <property type="match status" value="1"/>
</dbReference>
<keyword evidence="4" id="KW-0597">Phosphoprotein</keyword>
<dbReference type="InterPro" id="IPR025110">
    <property type="entry name" value="AMP-bd_C"/>
</dbReference>
<dbReference type="Pfam" id="PF13193">
    <property type="entry name" value="AMP-binding_C"/>
    <property type="match status" value="1"/>
</dbReference>
<dbReference type="Gene3D" id="2.30.38.10">
    <property type="entry name" value="Luciferase, Domain 3"/>
    <property type="match status" value="1"/>
</dbReference>
<dbReference type="InterPro" id="IPR001242">
    <property type="entry name" value="Condensation_dom"/>
</dbReference>
<dbReference type="Proteomes" id="UP000017133">
    <property type="component" value="Unassembled WGS sequence"/>
</dbReference>
<dbReference type="SUPFAM" id="SSF56801">
    <property type="entry name" value="Acetyl-CoA synthetase-like"/>
    <property type="match status" value="1"/>
</dbReference>
<evidence type="ECO:0000256" key="3">
    <source>
        <dbReference type="ARBA" id="ARBA00022450"/>
    </source>
</evidence>
<dbReference type="GO" id="GO:0044550">
    <property type="term" value="P:secondary metabolite biosynthetic process"/>
    <property type="evidence" value="ECO:0007669"/>
    <property type="project" value="UniProtKB-ARBA"/>
</dbReference>
<dbReference type="GO" id="GO:0003824">
    <property type="term" value="F:catalytic activity"/>
    <property type="evidence" value="ECO:0007669"/>
    <property type="project" value="InterPro"/>
</dbReference>
<reference evidence="6 7" key="1">
    <citation type="submission" date="2013-10" db="EMBL/GenBank/DDBJ databases">
        <title>Whole Genome Shotgun Sequence of Photorhabdus temperata J3.</title>
        <authorList>
            <person name="Park G.-S."/>
            <person name="Hong S.-J."/>
            <person name="Shin J.-H."/>
        </authorList>
    </citation>
    <scope>NUCLEOTIDE SEQUENCE [LARGE SCALE GENOMIC DNA]</scope>
    <source>
        <strain evidence="6 7">J3</strain>
    </source>
</reference>
<organism evidence="6 7">
    <name type="scientific">Photorhabdus temperata J3</name>
    <dbReference type="NCBI Taxonomy" id="1389415"/>
    <lineage>
        <taxon>Bacteria</taxon>
        <taxon>Pseudomonadati</taxon>
        <taxon>Pseudomonadota</taxon>
        <taxon>Gammaproteobacteria</taxon>
        <taxon>Enterobacterales</taxon>
        <taxon>Morganellaceae</taxon>
        <taxon>Photorhabdus</taxon>
    </lineage>
</organism>
<dbReference type="Gene3D" id="3.40.50.980">
    <property type="match status" value="2"/>
</dbReference>
<dbReference type="GO" id="GO:0005737">
    <property type="term" value="C:cytoplasm"/>
    <property type="evidence" value="ECO:0007669"/>
    <property type="project" value="TreeGrafter"/>
</dbReference>
<accession>U7QQL4</accession>
<gene>
    <name evidence="6" type="ORF">O185_25985</name>
</gene>
<comment type="caution">
    <text evidence="6">The sequence shown here is derived from an EMBL/GenBank/DDBJ whole genome shotgun (WGS) entry which is preliminary data.</text>
</comment>
<dbReference type="InterPro" id="IPR010071">
    <property type="entry name" value="AA_adenyl_dom"/>
</dbReference>
<proteinExistence type="inferred from homology"/>
<evidence type="ECO:0000256" key="4">
    <source>
        <dbReference type="ARBA" id="ARBA00022553"/>
    </source>
</evidence>
<feature type="non-terminal residue" evidence="6">
    <location>
        <position position="1"/>
    </location>
</feature>
<feature type="domain" description="Carrier" evidence="5">
    <location>
        <begin position="936"/>
        <end position="1010"/>
    </location>
</feature>
<dbReference type="InterPro" id="IPR000873">
    <property type="entry name" value="AMP-dep_synth/lig_dom"/>
</dbReference>
<evidence type="ECO:0000256" key="1">
    <source>
        <dbReference type="ARBA" id="ARBA00001957"/>
    </source>
</evidence>
<dbReference type="NCBIfam" id="TIGR01733">
    <property type="entry name" value="AA-adenyl-dom"/>
    <property type="match status" value="1"/>
</dbReference>
<dbReference type="CDD" id="cd05930">
    <property type="entry name" value="A_NRPS"/>
    <property type="match status" value="1"/>
</dbReference>
<evidence type="ECO:0000313" key="7">
    <source>
        <dbReference type="Proteomes" id="UP000017133"/>
    </source>
</evidence>
<dbReference type="Gene3D" id="1.10.1200.10">
    <property type="entry name" value="ACP-like"/>
    <property type="match status" value="1"/>
</dbReference>
<dbReference type="PROSITE" id="PS50075">
    <property type="entry name" value="CARRIER"/>
    <property type="match status" value="1"/>
</dbReference>
<dbReference type="Pfam" id="PF00501">
    <property type="entry name" value="AMP-binding"/>
    <property type="match status" value="1"/>
</dbReference>
<evidence type="ECO:0000313" key="6">
    <source>
        <dbReference type="EMBL" id="ERT10264.1"/>
    </source>
</evidence>
<dbReference type="AlphaFoldDB" id="U7QQL4"/>
<dbReference type="PANTHER" id="PTHR45527:SF1">
    <property type="entry name" value="FATTY ACID SYNTHASE"/>
    <property type="match status" value="1"/>
</dbReference>
<dbReference type="InterPro" id="IPR020845">
    <property type="entry name" value="AMP-binding_CS"/>
</dbReference>
<dbReference type="Pfam" id="PF00550">
    <property type="entry name" value="PP-binding"/>
    <property type="match status" value="1"/>
</dbReference>
<dbReference type="FunFam" id="3.40.50.980:FF:000001">
    <property type="entry name" value="Non-ribosomal peptide synthetase"/>
    <property type="match status" value="1"/>
</dbReference>
<dbReference type="FunFam" id="2.30.38.10:FF:000001">
    <property type="entry name" value="Non-ribosomal peptide synthetase PvdI"/>
    <property type="match status" value="1"/>
</dbReference>
<dbReference type="CDD" id="cd19531">
    <property type="entry name" value="LCL_NRPS-like"/>
    <property type="match status" value="1"/>
</dbReference>
<dbReference type="InterPro" id="IPR045851">
    <property type="entry name" value="AMP-bd_C_sf"/>
</dbReference>
<evidence type="ECO:0000256" key="2">
    <source>
        <dbReference type="ARBA" id="ARBA00006432"/>
    </source>
</evidence>
<dbReference type="PANTHER" id="PTHR45527">
    <property type="entry name" value="NONRIBOSOMAL PEPTIDE SYNTHETASE"/>
    <property type="match status" value="1"/>
</dbReference>
<comment type="similarity">
    <text evidence="2">Belongs to the ATP-dependent AMP-binding enzyme family.</text>
</comment>
<sequence>LRGQLNISVLQQTLDTLFSRHEALRSIFVSVDGQPQVKLLSAESGLPMKKYDLSKAFDLDEQLKHLCVQEAKTPFDFACGPLIRSALIQLADNDYVFLLTQHHIVSDGWSAGVLISELSSLYKAFLAGQPDPLLPLTIQYPDYAAWQRQWLSAERVQAQSDYWRTMLADAPILLDLPADRPRPSEQSFAGNIVPIKLDTELTTSLKRLSEQHGVTLFMTLLSAWAMVLSRLSGQEDLVIGTPSAGRRRQEVESLIGFFVNTLALRIDLSGELTVTELLARVRQTALAAQEHQDLSFEQVVEIVQPPRRLAHTPLFQVMFAWQNNENTEWRLPGLVVSPVEPALNRVKFDLELDLSEVDDRIVGTLSYASALFDQPTIERQVGYLHTVLQAMVVDPQQPVGEIDILAPVERQLLLETWNITEVPRPDPWCIHQLFEQRVAKNPDATALVYQEQTISYAELNTRANRLAHQLIALGVMPDQLVAVCVTRSPTMVVGLLAVLKAGGAYVPLDPTYPGERLTHILNDAAPLVVLADQGGQVALGEKMLAALTVFDPNTLPDQPDSNPRVFGLTPQHLAYVIYTSGSTGIPKGVMVEHQAVYQRHLGFSETYTVTAQDRVLQFASFAFDASVEEFFSSLCNGATLVIRDDSWLTSVQEFITLTRQNRITMMSLPTLFWSELATRNDTLPLPNCLRLVIIGGEAVQKSAIQAWFTQETHRPRLLNTYGPTENTVIATCKEILSPADSCSIGRPVKNTCIYLLDRYGQPVPLGSIGEIYIGGVGVARGYLNRPALSVERFMPDPFSALSGTRMYRTGDLARYLSNGNLEFLGRNDQQVKIRGFRIELREIETRLAEHPEVRDVTVLALGDGQDKRLVAYVVASAGKALANNLRTHLRAILPDYMVPSAFVRLDVLPLTPNGKLDRRALPAPDEEAFARQVYEAPQGETEMALATIWRELLGIEQVSRYDSFFALGGHSLLAIRMVERLRNLGLTLAVRDLFQSPVLSELAQTLGQHQIVIVPVNVITPETTAITPEMLPLIDLTQAEIDHIVEQVPGGIVNV</sequence>
<dbReference type="InterPro" id="IPR006162">
    <property type="entry name" value="Ppantetheine_attach_site"/>
</dbReference>
<comment type="cofactor">
    <cofactor evidence="1">
        <name>pantetheine 4'-phosphate</name>
        <dbReference type="ChEBI" id="CHEBI:47942"/>
    </cofactor>
</comment>
<feature type="non-terminal residue" evidence="6">
    <location>
        <position position="1055"/>
    </location>
</feature>
<dbReference type="Gene3D" id="3.30.559.10">
    <property type="entry name" value="Chloramphenicol acetyltransferase-like domain"/>
    <property type="match status" value="1"/>
</dbReference>
<dbReference type="GO" id="GO:0043041">
    <property type="term" value="P:amino acid activation for nonribosomal peptide biosynthetic process"/>
    <property type="evidence" value="ECO:0007669"/>
    <property type="project" value="TreeGrafter"/>
</dbReference>
<protein>
    <recommendedName>
        <fullName evidence="5">Carrier domain-containing protein</fullName>
    </recommendedName>
</protein>
<dbReference type="EMBL" id="AXDT01000431">
    <property type="protein sequence ID" value="ERT10264.1"/>
    <property type="molecule type" value="Genomic_DNA"/>
</dbReference>
<dbReference type="PROSITE" id="PS00455">
    <property type="entry name" value="AMP_BINDING"/>
    <property type="match status" value="1"/>
</dbReference>
<dbReference type="Gene3D" id="3.30.300.30">
    <property type="match status" value="1"/>
</dbReference>
<dbReference type="PROSITE" id="PS00012">
    <property type="entry name" value="PHOSPHOPANTETHEINE"/>
    <property type="match status" value="1"/>
</dbReference>
<dbReference type="InterPro" id="IPR009081">
    <property type="entry name" value="PP-bd_ACP"/>
</dbReference>
<dbReference type="SUPFAM" id="SSF52777">
    <property type="entry name" value="CoA-dependent acyltransferases"/>
    <property type="match status" value="2"/>
</dbReference>
<dbReference type="GO" id="GO:0031177">
    <property type="term" value="F:phosphopantetheine binding"/>
    <property type="evidence" value="ECO:0007669"/>
    <property type="project" value="TreeGrafter"/>
</dbReference>
<dbReference type="FunFam" id="1.10.1200.10:FF:000005">
    <property type="entry name" value="Nonribosomal peptide synthetase 1"/>
    <property type="match status" value="1"/>
</dbReference>
<dbReference type="InterPro" id="IPR036736">
    <property type="entry name" value="ACP-like_sf"/>
</dbReference>
<name>U7QQL4_PHOTE</name>
<dbReference type="RefSeq" id="WP_023046652.1">
    <property type="nucleotide sequence ID" value="NZ_AXDT01000431.1"/>
</dbReference>